<dbReference type="EMBL" id="JAESVG020000010">
    <property type="protein sequence ID" value="KAG8623054.1"/>
    <property type="molecule type" value="Genomic_DNA"/>
</dbReference>
<evidence type="ECO:0000256" key="2">
    <source>
        <dbReference type="ARBA" id="ARBA00022857"/>
    </source>
</evidence>
<comment type="caution">
    <text evidence="5">The sequence shown here is derived from an EMBL/GenBank/DDBJ whole genome shotgun (WGS) entry which is preliminary data.</text>
</comment>
<gene>
    <name evidence="5" type="ORF">KVT40_008030</name>
</gene>
<keyword evidence="3" id="KW-0560">Oxidoreductase</keyword>
<dbReference type="PANTHER" id="PTHR43364:SF9">
    <property type="entry name" value="OXIDOREDUCTASE"/>
    <property type="match status" value="1"/>
</dbReference>
<evidence type="ECO:0000313" key="5">
    <source>
        <dbReference type="EMBL" id="KAG8623054.1"/>
    </source>
</evidence>
<dbReference type="InterPro" id="IPR023210">
    <property type="entry name" value="NADP_OxRdtase_dom"/>
</dbReference>
<dbReference type="FunFam" id="3.20.20.100:FF:000004">
    <property type="entry name" value="Oxidoreductase, aldo/keto reductase"/>
    <property type="match status" value="1"/>
</dbReference>
<dbReference type="GO" id="GO:0005829">
    <property type="term" value="C:cytosol"/>
    <property type="evidence" value="ECO:0007669"/>
    <property type="project" value="UniProtKB-ARBA"/>
</dbReference>
<dbReference type="AlphaFoldDB" id="A0A8K0PEZ3"/>
<evidence type="ECO:0000259" key="4">
    <source>
        <dbReference type="Pfam" id="PF00248"/>
    </source>
</evidence>
<dbReference type="GO" id="GO:0016491">
    <property type="term" value="F:oxidoreductase activity"/>
    <property type="evidence" value="ECO:0007669"/>
    <property type="project" value="UniProtKB-KW"/>
</dbReference>
<dbReference type="PANTHER" id="PTHR43364">
    <property type="entry name" value="NADH-SPECIFIC METHYLGLYOXAL REDUCTASE-RELATED"/>
    <property type="match status" value="1"/>
</dbReference>
<evidence type="ECO:0000256" key="3">
    <source>
        <dbReference type="ARBA" id="ARBA00023002"/>
    </source>
</evidence>
<sequence>MSDPIQQSIDENKTVYRRLGSSGLRVSVPILGAMSFGDPAWIDWILPEEESLPVLKAAYDKGLNTWDTANVYSNGRSEEIIGKALKKYNIPREKVVILSKCYGYVGEDPGTRTIAYGANIANHKDYVNKGGLSRGAIFKAVDASLKRMDTDYMDLLQIHRYDPTTPIEETMKALHDLVESGKVRYIGASSMWTWQFAMMQAVAEKHNWTKFVSMQNHYSLLYREEEREMNAYCNATGVGLIPWSPLCRGYLARPSNAQRGTARSDGEAKNTMPMFNELGTSDVDKSIIDRVQEIADKKGVKMSQVALAWINKKVTSPIVGFSKEDRIDEALEANKVELTDEEVKKLEELYKPRAISGHQ</sequence>
<organism evidence="5 6">
    <name type="scientific">Elsinoe batatas</name>
    <dbReference type="NCBI Taxonomy" id="2601811"/>
    <lineage>
        <taxon>Eukaryota</taxon>
        <taxon>Fungi</taxon>
        <taxon>Dikarya</taxon>
        <taxon>Ascomycota</taxon>
        <taxon>Pezizomycotina</taxon>
        <taxon>Dothideomycetes</taxon>
        <taxon>Dothideomycetidae</taxon>
        <taxon>Myriangiales</taxon>
        <taxon>Elsinoaceae</taxon>
        <taxon>Elsinoe</taxon>
    </lineage>
</organism>
<evidence type="ECO:0000313" key="6">
    <source>
        <dbReference type="Proteomes" id="UP000809789"/>
    </source>
</evidence>
<name>A0A8K0PEZ3_9PEZI</name>
<dbReference type="OrthoDB" id="48988at2759"/>
<keyword evidence="6" id="KW-1185">Reference proteome</keyword>
<protein>
    <recommendedName>
        <fullName evidence="4">NADP-dependent oxidoreductase domain-containing protein</fullName>
    </recommendedName>
</protein>
<evidence type="ECO:0000256" key="1">
    <source>
        <dbReference type="ARBA" id="ARBA00007905"/>
    </source>
</evidence>
<proteinExistence type="inferred from homology"/>
<dbReference type="InterPro" id="IPR050523">
    <property type="entry name" value="AKR_Detox_Biosynth"/>
</dbReference>
<dbReference type="InterPro" id="IPR036812">
    <property type="entry name" value="NAD(P)_OxRdtase_dom_sf"/>
</dbReference>
<accession>A0A8K0PEZ3</accession>
<feature type="domain" description="NADP-dependent oxidoreductase" evidence="4">
    <location>
        <begin position="30"/>
        <end position="350"/>
    </location>
</feature>
<dbReference type="CDD" id="cd19079">
    <property type="entry name" value="AKR_EcYajO-like"/>
    <property type="match status" value="1"/>
</dbReference>
<keyword evidence="2" id="KW-0521">NADP</keyword>
<comment type="similarity">
    <text evidence="1">Belongs to the aldo/keto reductase family.</text>
</comment>
<reference evidence="5" key="1">
    <citation type="submission" date="2021-07" db="EMBL/GenBank/DDBJ databases">
        <title>Elsinoe batatas strain:CRI-CJ2 Genome sequencing and assembly.</title>
        <authorList>
            <person name="Huang L."/>
        </authorList>
    </citation>
    <scope>NUCLEOTIDE SEQUENCE</scope>
    <source>
        <strain evidence="5">CRI-CJ2</strain>
    </source>
</reference>
<dbReference type="Gene3D" id="3.20.20.100">
    <property type="entry name" value="NADP-dependent oxidoreductase domain"/>
    <property type="match status" value="1"/>
</dbReference>
<dbReference type="Pfam" id="PF00248">
    <property type="entry name" value="Aldo_ket_red"/>
    <property type="match status" value="1"/>
</dbReference>
<dbReference type="SUPFAM" id="SSF51430">
    <property type="entry name" value="NAD(P)-linked oxidoreductase"/>
    <property type="match status" value="1"/>
</dbReference>
<dbReference type="Proteomes" id="UP000809789">
    <property type="component" value="Unassembled WGS sequence"/>
</dbReference>